<name>A0AAP5IBE8_9CYAN</name>
<evidence type="ECO:0000256" key="1">
    <source>
        <dbReference type="SAM" id="Coils"/>
    </source>
</evidence>
<dbReference type="RefSeq" id="WP_208341469.1">
    <property type="nucleotide sequence ID" value="NZ_CAWQFN010000903.1"/>
</dbReference>
<feature type="coiled-coil region" evidence="1">
    <location>
        <begin position="29"/>
        <end position="56"/>
    </location>
</feature>
<dbReference type="AlphaFoldDB" id="A0AAP5IBE8"/>
<dbReference type="PANTHER" id="PTHR36582">
    <property type="entry name" value="ANTITOXIN PARD"/>
    <property type="match status" value="1"/>
</dbReference>
<dbReference type="Gene3D" id="6.10.10.120">
    <property type="entry name" value="Antitoxin ParD1-like"/>
    <property type="match status" value="1"/>
</dbReference>
<dbReference type="Proteomes" id="UP000667802">
    <property type="component" value="Unassembled WGS sequence"/>
</dbReference>
<gene>
    <name evidence="2" type="ORF">G7B40_021780</name>
</gene>
<accession>A0AAP5IBE8</accession>
<keyword evidence="1" id="KW-0175">Coiled coil</keyword>
<evidence type="ECO:0000313" key="3">
    <source>
        <dbReference type="Proteomes" id="UP000667802"/>
    </source>
</evidence>
<evidence type="ECO:0000313" key="2">
    <source>
        <dbReference type="EMBL" id="MDR9897174.1"/>
    </source>
</evidence>
<dbReference type="Pfam" id="PF03693">
    <property type="entry name" value="ParD_antitoxin"/>
    <property type="match status" value="1"/>
</dbReference>
<sequence>MYIQLKPEQEQFIQAQMASGRYENADDVINEAFKLLEEREKRLSELQQKIAVGTERIAQGRVIDGEIVFARLQEKIRKIAEKSDASISSAINFN</sequence>
<proteinExistence type="predicted"/>
<dbReference type="EMBL" id="JAALHA020000011">
    <property type="protein sequence ID" value="MDR9897174.1"/>
    <property type="molecule type" value="Genomic_DNA"/>
</dbReference>
<dbReference type="InterPro" id="IPR038296">
    <property type="entry name" value="ParD_sf"/>
</dbReference>
<reference evidence="3" key="1">
    <citation type="journal article" date="2021" name="Science">
        <title>Hunting the eagle killer: A cyanobacterial neurotoxin causes vacuolar myelinopathy.</title>
        <authorList>
            <person name="Breinlinger S."/>
            <person name="Phillips T.J."/>
            <person name="Haram B.N."/>
            <person name="Mares J."/>
            <person name="Martinez Yerena J.A."/>
            <person name="Hrouzek P."/>
            <person name="Sobotka R."/>
            <person name="Henderson W.M."/>
            <person name="Schmieder P."/>
            <person name="Williams S.M."/>
            <person name="Lauderdale J.D."/>
            <person name="Wilde H.D."/>
            <person name="Gerrin W."/>
            <person name="Kust A."/>
            <person name="Washington J.W."/>
            <person name="Wagner C."/>
            <person name="Geier B."/>
            <person name="Liebeke M."/>
            <person name="Enke H."/>
            <person name="Niedermeyer T.H.J."/>
            <person name="Wilde S.B."/>
        </authorList>
    </citation>
    <scope>NUCLEOTIDE SEQUENCE [LARGE SCALE GENOMIC DNA]</scope>
    <source>
        <strain evidence="3">Thurmond2011</strain>
    </source>
</reference>
<dbReference type="InterPro" id="IPR022789">
    <property type="entry name" value="ParD"/>
</dbReference>
<keyword evidence="3" id="KW-1185">Reference proteome</keyword>
<dbReference type="PANTHER" id="PTHR36582:SF2">
    <property type="entry name" value="ANTITOXIN PARD"/>
    <property type="match status" value="1"/>
</dbReference>
<comment type="caution">
    <text evidence="2">The sequence shown here is derived from an EMBL/GenBank/DDBJ whole genome shotgun (WGS) entry which is preliminary data.</text>
</comment>
<organism evidence="2 3">
    <name type="scientific">Aetokthonos hydrillicola Thurmond2011</name>
    <dbReference type="NCBI Taxonomy" id="2712845"/>
    <lineage>
        <taxon>Bacteria</taxon>
        <taxon>Bacillati</taxon>
        <taxon>Cyanobacteriota</taxon>
        <taxon>Cyanophyceae</taxon>
        <taxon>Nostocales</taxon>
        <taxon>Hapalosiphonaceae</taxon>
        <taxon>Aetokthonos</taxon>
    </lineage>
</organism>
<protein>
    <submittedName>
        <fullName evidence="2">Type II toxin-antitoxin system ParD family antitoxin</fullName>
    </submittedName>
</protein>
<dbReference type="NCBIfam" id="TIGR02606">
    <property type="entry name" value="antidote_CC2985"/>
    <property type="match status" value="1"/>
</dbReference>